<keyword evidence="13" id="KW-1185">Reference proteome</keyword>
<dbReference type="NCBIfam" id="TIGR01380">
    <property type="entry name" value="glut_syn"/>
    <property type="match status" value="1"/>
</dbReference>
<proteinExistence type="inferred from homology"/>
<comment type="pathway">
    <text evidence="10">Sulfur metabolism; glutathione biosynthesis; glutathione from L-cysteine and L-glutamate: step 2/2.</text>
</comment>
<dbReference type="GO" id="GO:0005737">
    <property type="term" value="C:cytoplasm"/>
    <property type="evidence" value="ECO:0007669"/>
    <property type="project" value="TreeGrafter"/>
</dbReference>
<evidence type="ECO:0000313" key="12">
    <source>
        <dbReference type="EMBL" id="GGG00177.1"/>
    </source>
</evidence>
<dbReference type="Gene3D" id="3.30.470.20">
    <property type="entry name" value="ATP-grasp fold, B domain"/>
    <property type="match status" value="1"/>
</dbReference>
<dbReference type="GO" id="GO:0046872">
    <property type="term" value="F:metal ion binding"/>
    <property type="evidence" value="ECO:0007669"/>
    <property type="project" value="UniProtKB-KW"/>
</dbReference>
<comment type="cofactor">
    <cofactor evidence="1">
        <name>Mn(2+)</name>
        <dbReference type="ChEBI" id="CHEBI:29035"/>
    </cofactor>
</comment>
<dbReference type="OrthoDB" id="9785415at2"/>
<dbReference type="SUPFAM" id="SSF56059">
    <property type="entry name" value="Glutathione synthetase ATP-binding domain-like"/>
    <property type="match status" value="1"/>
</dbReference>
<evidence type="ECO:0000313" key="13">
    <source>
        <dbReference type="Proteomes" id="UP000636949"/>
    </source>
</evidence>
<dbReference type="InterPro" id="IPR004218">
    <property type="entry name" value="GSHS_ATP-bd"/>
</dbReference>
<evidence type="ECO:0000256" key="5">
    <source>
        <dbReference type="ARBA" id="ARBA00022723"/>
    </source>
</evidence>
<dbReference type="Pfam" id="PF02955">
    <property type="entry name" value="GSH-S_ATP"/>
    <property type="match status" value="1"/>
</dbReference>
<protein>
    <recommendedName>
        <fullName evidence="10">Glutathione synthetase</fullName>
        <ecNumber evidence="10">6.3.2.3</ecNumber>
    </recommendedName>
    <alternativeName>
        <fullName evidence="10">GSH synthetase</fullName>
        <shortName evidence="10">GSH-S</shortName>
        <shortName evidence="10">GSHase</shortName>
    </alternativeName>
    <alternativeName>
        <fullName evidence="10">Glutathione synthase</fullName>
    </alternativeName>
</protein>
<evidence type="ECO:0000256" key="10">
    <source>
        <dbReference type="HAMAP-Rule" id="MF_00162"/>
    </source>
</evidence>
<keyword evidence="4 10" id="KW-0317">Glutathione biosynthesis</keyword>
<dbReference type="PROSITE" id="PS50975">
    <property type="entry name" value="ATP_GRASP"/>
    <property type="match status" value="1"/>
</dbReference>
<dbReference type="PANTHER" id="PTHR21621">
    <property type="entry name" value="RIBOSOMAL PROTEIN S6 MODIFICATION PROTEIN"/>
    <property type="match status" value="1"/>
</dbReference>
<dbReference type="UniPathway" id="UPA00142">
    <property type="reaction ID" value="UER00210"/>
</dbReference>
<dbReference type="SUPFAM" id="SSF52440">
    <property type="entry name" value="PreATP-grasp domain"/>
    <property type="match status" value="1"/>
</dbReference>
<keyword evidence="9" id="KW-0464">Manganese</keyword>
<comment type="catalytic activity">
    <reaction evidence="10">
        <text>gamma-L-glutamyl-L-cysteine + glycine + ATP = glutathione + ADP + phosphate + H(+)</text>
        <dbReference type="Rhea" id="RHEA:13557"/>
        <dbReference type="ChEBI" id="CHEBI:15378"/>
        <dbReference type="ChEBI" id="CHEBI:30616"/>
        <dbReference type="ChEBI" id="CHEBI:43474"/>
        <dbReference type="ChEBI" id="CHEBI:57305"/>
        <dbReference type="ChEBI" id="CHEBI:57925"/>
        <dbReference type="ChEBI" id="CHEBI:58173"/>
        <dbReference type="ChEBI" id="CHEBI:456216"/>
        <dbReference type="EC" id="6.3.2.3"/>
    </reaction>
</comment>
<evidence type="ECO:0000256" key="9">
    <source>
        <dbReference type="ARBA" id="ARBA00023211"/>
    </source>
</evidence>
<dbReference type="EMBL" id="BMJS01000018">
    <property type="protein sequence ID" value="GGG00177.1"/>
    <property type="molecule type" value="Genomic_DNA"/>
</dbReference>
<dbReference type="NCBIfam" id="NF003573">
    <property type="entry name" value="PRK05246.1"/>
    <property type="match status" value="1"/>
</dbReference>
<dbReference type="Gene3D" id="3.30.1490.20">
    <property type="entry name" value="ATP-grasp fold, A domain"/>
    <property type="match status" value="1"/>
</dbReference>
<dbReference type="Gene3D" id="3.40.50.20">
    <property type="match status" value="1"/>
</dbReference>
<dbReference type="EC" id="6.3.2.3" evidence="10"/>
<keyword evidence="7 10" id="KW-0067">ATP-binding</keyword>
<keyword evidence="3 10" id="KW-0436">Ligase</keyword>
<evidence type="ECO:0000256" key="2">
    <source>
        <dbReference type="ARBA" id="ARBA00001946"/>
    </source>
</evidence>
<keyword evidence="5" id="KW-0479">Metal-binding</keyword>
<comment type="cofactor">
    <cofactor evidence="2">
        <name>Mg(2+)</name>
        <dbReference type="ChEBI" id="CHEBI:18420"/>
    </cofactor>
</comment>
<evidence type="ECO:0000256" key="3">
    <source>
        <dbReference type="ARBA" id="ARBA00022598"/>
    </source>
</evidence>
<feature type="domain" description="ATP-grasp" evidence="11">
    <location>
        <begin position="126"/>
        <end position="311"/>
    </location>
</feature>
<accession>A0A8J2Z4X5</accession>
<dbReference type="RefSeq" id="WP_117002961.1">
    <property type="nucleotide sequence ID" value="NZ_BMJS01000018.1"/>
</dbReference>
<evidence type="ECO:0000256" key="7">
    <source>
        <dbReference type="ARBA" id="ARBA00022840"/>
    </source>
</evidence>
<keyword evidence="8" id="KW-0460">Magnesium</keyword>
<dbReference type="AlphaFoldDB" id="A0A8J2Z4X5"/>
<gene>
    <name evidence="10 12" type="primary">gshB</name>
    <name evidence="12" type="ORF">GCM10010995_16880</name>
</gene>
<sequence>MKVAFIIDPLHTFNIKKDTAYMMMLSVAKKDWQQYVFELEDIFVEEGVAYGEGYELTLTASKEHNKWYHLNPMDKVKLGDFDAIFMRKDPPFNMEFVYATYILEVAEKQGALIINKPQTLRDANEKFSITRYPDLAPKTMVSRSFKHIKRFIDNYQDVVVKPLDGMGGESIFRIQPNDPNKNVILETITKYESQFIMVQQYQPAIKDGDKRILIVDGEPLEYLVARIPSGDDSRGNLARGASTVVRKLTAEEYEIASIVGRDLKQSGVLFAGIDVIGDCLTEINITSPTMTQQIFNESGVNATDILMDVVEDRVINRK</sequence>
<comment type="caution">
    <text evidence="12">The sequence shown here is derived from an EMBL/GenBank/DDBJ whole genome shotgun (WGS) entry which is preliminary data.</text>
</comment>
<dbReference type="InterPro" id="IPR006284">
    <property type="entry name" value="Glut_synth_pro"/>
</dbReference>
<dbReference type="GO" id="GO:0004363">
    <property type="term" value="F:glutathione synthase activity"/>
    <property type="evidence" value="ECO:0007669"/>
    <property type="project" value="UniProtKB-UniRule"/>
</dbReference>
<dbReference type="Pfam" id="PF02951">
    <property type="entry name" value="GSH-S_N"/>
    <property type="match status" value="1"/>
</dbReference>
<name>A0A8J2Z4X5_9GAMM</name>
<dbReference type="GO" id="GO:0005524">
    <property type="term" value="F:ATP binding"/>
    <property type="evidence" value="ECO:0007669"/>
    <property type="project" value="UniProtKB-UniRule"/>
</dbReference>
<dbReference type="InterPro" id="IPR016185">
    <property type="entry name" value="PreATP-grasp_dom_sf"/>
</dbReference>
<evidence type="ECO:0000256" key="8">
    <source>
        <dbReference type="ARBA" id="ARBA00022842"/>
    </source>
</evidence>
<keyword evidence="6 10" id="KW-0547">Nucleotide-binding</keyword>
<reference evidence="12" key="2">
    <citation type="submission" date="2020-09" db="EMBL/GenBank/DDBJ databases">
        <authorList>
            <person name="Sun Q."/>
            <person name="Zhou Y."/>
        </authorList>
    </citation>
    <scope>NUCLEOTIDE SEQUENCE</scope>
    <source>
        <strain evidence="12">CGMCC 1.15758</strain>
    </source>
</reference>
<evidence type="ECO:0000256" key="4">
    <source>
        <dbReference type="ARBA" id="ARBA00022684"/>
    </source>
</evidence>
<evidence type="ECO:0000259" key="11">
    <source>
        <dbReference type="PROSITE" id="PS50975"/>
    </source>
</evidence>
<dbReference type="InterPro" id="IPR013815">
    <property type="entry name" value="ATP_grasp_subdomain_1"/>
</dbReference>
<dbReference type="Proteomes" id="UP000636949">
    <property type="component" value="Unassembled WGS sequence"/>
</dbReference>
<organism evidence="12 13">
    <name type="scientific">Cysteiniphilum litorale</name>
    <dbReference type="NCBI Taxonomy" id="2056700"/>
    <lineage>
        <taxon>Bacteria</taxon>
        <taxon>Pseudomonadati</taxon>
        <taxon>Pseudomonadota</taxon>
        <taxon>Gammaproteobacteria</taxon>
        <taxon>Thiotrichales</taxon>
        <taxon>Fastidiosibacteraceae</taxon>
        <taxon>Cysteiniphilum</taxon>
    </lineage>
</organism>
<comment type="similarity">
    <text evidence="10">Belongs to the prokaryotic GSH synthase family.</text>
</comment>
<evidence type="ECO:0000256" key="6">
    <source>
        <dbReference type="ARBA" id="ARBA00022741"/>
    </source>
</evidence>
<reference evidence="12" key="1">
    <citation type="journal article" date="2014" name="Int. J. Syst. Evol. Microbiol.">
        <title>Complete genome sequence of Corynebacterium casei LMG S-19264T (=DSM 44701T), isolated from a smear-ripened cheese.</title>
        <authorList>
            <consortium name="US DOE Joint Genome Institute (JGI-PGF)"/>
            <person name="Walter F."/>
            <person name="Albersmeier A."/>
            <person name="Kalinowski J."/>
            <person name="Ruckert C."/>
        </authorList>
    </citation>
    <scope>NUCLEOTIDE SEQUENCE</scope>
    <source>
        <strain evidence="12">CGMCC 1.15758</strain>
    </source>
</reference>
<dbReference type="InterPro" id="IPR004215">
    <property type="entry name" value="GSHS_N"/>
</dbReference>
<evidence type="ECO:0000256" key="1">
    <source>
        <dbReference type="ARBA" id="ARBA00001936"/>
    </source>
</evidence>
<dbReference type="HAMAP" id="MF_00162">
    <property type="entry name" value="GSH_S"/>
    <property type="match status" value="1"/>
</dbReference>
<dbReference type="PANTHER" id="PTHR21621:SF4">
    <property type="entry name" value="GLUTATHIONE SYNTHETASE"/>
    <property type="match status" value="1"/>
</dbReference>
<dbReference type="InterPro" id="IPR011761">
    <property type="entry name" value="ATP-grasp"/>
</dbReference>